<organism evidence="3 4">
    <name type="scientific">Hericium alpestre</name>
    <dbReference type="NCBI Taxonomy" id="135208"/>
    <lineage>
        <taxon>Eukaryota</taxon>
        <taxon>Fungi</taxon>
        <taxon>Dikarya</taxon>
        <taxon>Basidiomycota</taxon>
        <taxon>Agaricomycotina</taxon>
        <taxon>Agaricomycetes</taxon>
        <taxon>Russulales</taxon>
        <taxon>Hericiaceae</taxon>
        <taxon>Hericium</taxon>
    </lineage>
</organism>
<feature type="chain" id="PRO_5021254724" evidence="2">
    <location>
        <begin position="19"/>
        <end position="127"/>
    </location>
</feature>
<evidence type="ECO:0000313" key="4">
    <source>
        <dbReference type="Proteomes" id="UP000298061"/>
    </source>
</evidence>
<evidence type="ECO:0000313" key="3">
    <source>
        <dbReference type="EMBL" id="TFY80333.1"/>
    </source>
</evidence>
<proteinExistence type="predicted"/>
<keyword evidence="4" id="KW-1185">Reference proteome</keyword>
<dbReference type="OrthoDB" id="2841294at2759"/>
<dbReference type="Proteomes" id="UP000298061">
    <property type="component" value="Unassembled WGS sequence"/>
</dbReference>
<name>A0A4Z0A1X2_9AGAM</name>
<gene>
    <name evidence="3" type="ORF">EWM64_g3682</name>
</gene>
<evidence type="ECO:0000256" key="1">
    <source>
        <dbReference type="SAM" id="MobiDB-lite"/>
    </source>
</evidence>
<feature type="compositionally biased region" description="Basic and acidic residues" evidence="1">
    <location>
        <begin position="96"/>
        <end position="107"/>
    </location>
</feature>
<keyword evidence="2" id="KW-0732">Signal</keyword>
<feature type="region of interest" description="Disordered" evidence="1">
    <location>
        <begin position="87"/>
        <end position="127"/>
    </location>
</feature>
<sequence>MKFFAAVFALASFAAVSAQNIAIGAPADGTSVSPRSTITVQVLRPNSLTGSQEVAVAISILGCQSYPAGCPDPTQVLGTTLYSGGFNPQYPPAGTQRREGAAERDAPLARGGGALADDGGQERHAER</sequence>
<accession>A0A4Z0A1X2</accession>
<reference evidence="3 4" key="1">
    <citation type="submission" date="2019-02" db="EMBL/GenBank/DDBJ databases">
        <title>Genome sequencing of the rare red list fungi Hericium alpestre (H. flagellum).</title>
        <authorList>
            <person name="Buettner E."/>
            <person name="Kellner H."/>
        </authorList>
    </citation>
    <scope>NUCLEOTIDE SEQUENCE [LARGE SCALE GENOMIC DNA]</scope>
    <source>
        <strain evidence="3 4">DSM 108284</strain>
    </source>
</reference>
<dbReference type="AlphaFoldDB" id="A0A4Z0A1X2"/>
<protein>
    <submittedName>
        <fullName evidence="3">Uncharacterized protein</fullName>
    </submittedName>
</protein>
<dbReference type="EMBL" id="SFCI01000355">
    <property type="protein sequence ID" value="TFY80333.1"/>
    <property type="molecule type" value="Genomic_DNA"/>
</dbReference>
<evidence type="ECO:0000256" key="2">
    <source>
        <dbReference type="SAM" id="SignalP"/>
    </source>
</evidence>
<comment type="caution">
    <text evidence="3">The sequence shown here is derived from an EMBL/GenBank/DDBJ whole genome shotgun (WGS) entry which is preliminary data.</text>
</comment>
<feature type="signal peptide" evidence="2">
    <location>
        <begin position="1"/>
        <end position="18"/>
    </location>
</feature>